<evidence type="ECO:0000256" key="6">
    <source>
        <dbReference type="SAM" id="Phobius"/>
    </source>
</evidence>
<keyword evidence="1" id="KW-0001">2Fe-2S</keyword>
<dbReference type="InterPro" id="IPR017941">
    <property type="entry name" value="Rieske_2Fe-2S"/>
</dbReference>
<dbReference type="RefSeq" id="WP_047134791.1">
    <property type="nucleotide sequence ID" value="NZ_CZVJ01000039.1"/>
</dbReference>
<protein>
    <submittedName>
        <fullName evidence="8">Menaquinol-cytochrome c reductase iron-sulfur subunit</fullName>
    </submittedName>
</protein>
<dbReference type="SUPFAM" id="SSF50022">
    <property type="entry name" value="ISP domain"/>
    <property type="match status" value="1"/>
</dbReference>
<accession>A0A0P1NYW4</accession>
<dbReference type="EMBL" id="FAOP01000002">
    <property type="protein sequence ID" value="CUU01866.1"/>
    <property type="molecule type" value="Genomic_DNA"/>
</dbReference>
<accession>A0A0P1M522</accession>
<dbReference type="InterPro" id="IPR014349">
    <property type="entry name" value="Rieske_Fe-S_prot"/>
</dbReference>
<accession>A0A0S4MSA9</accession>
<keyword evidence="3" id="KW-0408">Iron</keyword>
<accession>A0A0P1LXL5</accession>
<evidence type="ECO:0000256" key="2">
    <source>
        <dbReference type="ARBA" id="ARBA00022723"/>
    </source>
</evidence>
<accession>A0A0P1MR20</accession>
<accession>A0A0P1P2Y5</accession>
<keyword evidence="6" id="KW-0812">Transmembrane</keyword>
<keyword evidence="5" id="KW-1015">Disulfide bond</keyword>
<feature type="domain" description="Rieske" evidence="7">
    <location>
        <begin position="44"/>
        <end position="149"/>
    </location>
</feature>
<evidence type="ECO:0000256" key="3">
    <source>
        <dbReference type="ARBA" id="ARBA00023004"/>
    </source>
</evidence>
<dbReference type="InterPro" id="IPR036922">
    <property type="entry name" value="Rieske_2Fe-2S_sf"/>
</dbReference>
<evidence type="ECO:0000256" key="4">
    <source>
        <dbReference type="ARBA" id="ARBA00023014"/>
    </source>
</evidence>
<sequence length="165" mass="18500">MKLDRREFLKNLGIGSLLLALAGQIYTWVRSLFPNVSYEGTRRVKLDEPDKIPDGVTFIDDIKTYIFREGKTFYAISAVCTHLGCTVKYVGLSKPKVVKIGGKEVEVKWEFHCPCHGSKFYGDGTNYAGPAPRPLDWVKVEVSPEDGKLVVDLGKKVSQNYKLTV</sequence>
<evidence type="ECO:0000313" key="8">
    <source>
        <dbReference type="EMBL" id="CUU01866.1"/>
    </source>
</evidence>
<dbReference type="OrthoDB" id="9767869at2"/>
<name>A0A0P1MG87_9BACT</name>
<dbReference type="GO" id="GO:0051537">
    <property type="term" value="F:2 iron, 2 sulfur cluster binding"/>
    <property type="evidence" value="ECO:0007669"/>
    <property type="project" value="UniProtKB-KW"/>
</dbReference>
<dbReference type="PANTHER" id="PTHR10134">
    <property type="entry name" value="CYTOCHROME B-C1 COMPLEX SUBUNIT RIESKE, MITOCHONDRIAL"/>
    <property type="match status" value="1"/>
</dbReference>
<evidence type="ECO:0000256" key="1">
    <source>
        <dbReference type="ARBA" id="ARBA00022714"/>
    </source>
</evidence>
<organism evidence="8 9">
    <name type="scientific">Candidatus Kryptonium thompsonii</name>
    <dbReference type="NCBI Taxonomy" id="1633631"/>
    <lineage>
        <taxon>Bacteria</taxon>
        <taxon>Pseudomonadati</taxon>
        <taxon>Candidatus Kryptoniota</taxon>
        <taxon>Candidatus Kryptonium</taxon>
    </lineage>
</organism>
<keyword evidence="6" id="KW-1133">Transmembrane helix</keyword>
<dbReference type="Pfam" id="PF00355">
    <property type="entry name" value="Rieske"/>
    <property type="match status" value="1"/>
</dbReference>
<dbReference type="STRING" id="1633631.GCA_001442925_00386"/>
<proteinExistence type="predicted"/>
<keyword evidence="6" id="KW-0472">Membrane</keyword>
<accession>A0A0P1MG87</accession>
<evidence type="ECO:0000313" key="9">
    <source>
        <dbReference type="Proteomes" id="UP000182011"/>
    </source>
</evidence>
<reference evidence="8 9" key="1">
    <citation type="submission" date="2015-11" db="EMBL/GenBank/DDBJ databases">
        <authorList>
            <person name="Zhang Y."/>
            <person name="Guo Z."/>
        </authorList>
    </citation>
    <scope>NUCLEOTIDE SEQUENCE [LARGE SCALE GENOMIC DNA]</scope>
    <source>
        <strain evidence="8">JGI-4</strain>
    </source>
</reference>
<dbReference type="Gene3D" id="2.102.10.10">
    <property type="entry name" value="Rieske [2Fe-2S] iron-sulphur domain"/>
    <property type="match status" value="1"/>
</dbReference>
<dbReference type="Proteomes" id="UP000182011">
    <property type="component" value="Unassembled WGS sequence"/>
</dbReference>
<dbReference type="GO" id="GO:0046872">
    <property type="term" value="F:metal ion binding"/>
    <property type="evidence" value="ECO:0007669"/>
    <property type="project" value="UniProtKB-KW"/>
</dbReference>
<keyword evidence="4" id="KW-0411">Iron-sulfur</keyword>
<dbReference type="AlphaFoldDB" id="A0A0P1MG87"/>
<accession>A0A0P1LSL5</accession>
<dbReference type="PROSITE" id="PS51296">
    <property type="entry name" value="RIESKE"/>
    <property type="match status" value="1"/>
</dbReference>
<evidence type="ECO:0000259" key="7">
    <source>
        <dbReference type="PROSITE" id="PS51296"/>
    </source>
</evidence>
<feature type="transmembrane region" description="Helical" evidence="6">
    <location>
        <begin position="12"/>
        <end position="29"/>
    </location>
</feature>
<keyword evidence="2" id="KW-0479">Metal-binding</keyword>
<evidence type="ECO:0000256" key="5">
    <source>
        <dbReference type="ARBA" id="ARBA00023157"/>
    </source>
</evidence>
<gene>
    <name evidence="8" type="ORF">JGI4_00384</name>
</gene>